<dbReference type="GO" id="GO:0043041">
    <property type="term" value="P:amino acid activation for nonribosomal peptide biosynthetic process"/>
    <property type="evidence" value="ECO:0007669"/>
    <property type="project" value="TreeGrafter"/>
</dbReference>
<dbReference type="InterPro" id="IPR003961">
    <property type="entry name" value="FN3_dom"/>
</dbReference>
<feature type="transmembrane region" description="Helical" evidence="1">
    <location>
        <begin position="7"/>
        <end position="27"/>
    </location>
</feature>
<evidence type="ECO:0000313" key="3">
    <source>
        <dbReference type="EMBL" id="ODN29976.1"/>
    </source>
</evidence>
<dbReference type="InterPro" id="IPR013783">
    <property type="entry name" value="Ig-like_fold"/>
</dbReference>
<dbReference type="PANTHER" id="PTHR44394">
    <property type="entry name" value="BETA-ALANINE-ACTIVATING ENZYME"/>
    <property type="match status" value="1"/>
</dbReference>
<keyword evidence="1" id="KW-0812">Transmembrane</keyword>
<protein>
    <recommendedName>
        <fullName evidence="2">Fibronectin type-III domain-containing protein</fullName>
    </recommendedName>
</protein>
<dbReference type="Gene3D" id="2.60.40.10">
    <property type="entry name" value="Immunoglobulins"/>
    <property type="match status" value="1"/>
</dbReference>
<proteinExistence type="predicted"/>
<comment type="caution">
    <text evidence="3">The sequence shown here is derived from an EMBL/GenBank/DDBJ whole genome shotgun (WGS) entry which is preliminary data.</text>
</comment>
<evidence type="ECO:0000256" key="1">
    <source>
        <dbReference type="SAM" id="Phobius"/>
    </source>
</evidence>
<dbReference type="InterPro" id="IPR015943">
    <property type="entry name" value="WD40/YVTN_repeat-like_dom_sf"/>
</dbReference>
<dbReference type="InterPro" id="IPR052091">
    <property type="entry name" value="Beta-ala_Activ/Resist"/>
</dbReference>
<keyword evidence="1" id="KW-1133">Transmembrane helix</keyword>
<dbReference type="PROSITE" id="PS51257">
    <property type="entry name" value="PROKAR_LIPOPROTEIN"/>
    <property type="match status" value="1"/>
</dbReference>
<dbReference type="InterPro" id="IPR011047">
    <property type="entry name" value="Quinoprotein_ADH-like_sf"/>
</dbReference>
<dbReference type="EMBL" id="LWAF01000013">
    <property type="protein sequence ID" value="ODN29976.1"/>
    <property type="molecule type" value="Genomic_DNA"/>
</dbReference>
<sequence length="575" mass="63190">MRKVRFLWPLAFSLILIFSGCAIFSFFNQAPVKPHTPSPSHDSTEVLTNVTLSWQCSDPEGDTLTYDIYFGTVSSPPLVKSNHTTSSYVPEPLLGNRTYYWMIVAKDSKGAFTSGDVWSFKTLNTAPSKSANPKPSNNALDVDLNESLSWDCSDPDGDALVYDIYFGTTTNPPLVKENCPTPGYSPGTMYFNTEYHWKVVAKDPNGGVASSDLWVFRTRTTPTTVGTTDWSYPLGADFTSPAVDSNNRVYVSASNGYLYAFNVDGNVFWTFNLRQTTWSSPAIGNDGTVYQANRDGILFAINPDGTKKWEFNTESTINWSSPAIASDGTIYIGTANGRLYAIAPIGVELWHYDIPSAARPYAINSSPAIGPAGEVYFGCEDGKLYALNPNGILLWTFATGAEIVSSPAIAADGTIYFGSTDWKVYAVKPDGTLKWEYTTGFQVLSSPVIGPDGTVYIASRDNRVYALNGENGSVKWSFQTEGQIYSTPALGKYGFLYVASWDKKLYALKVEDGTIAWYYEATQPFVWSSPAITSDGFVCIGNFDGTFYAIQSLSPGLENSQWPRFRKNNASNSRF</sequence>
<dbReference type="PANTHER" id="PTHR44394:SF1">
    <property type="entry name" value="BETA-ALANINE-ACTIVATING ENZYME"/>
    <property type="match status" value="1"/>
</dbReference>
<dbReference type="Pfam" id="PF13360">
    <property type="entry name" value="PQQ_2"/>
    <property type="match status" value="2"/>
</dbReference>
<gene>
    <name evidence="3" type="ORF">A4H02_07825</name>
</gene>
<evidence type="ECO:0000259" key="2">
    <source>
        <dbReference type="PROSITE" id="PS50853"/>
    </source>
</evidence>
<dbReference type="OrthoDB" id="49382at2"/>
<dbReference type="Gene3D" id="2.40.10.480">
    <property type="match status" value="1"/>
</dbReference>
<accession>A0A1E3G155</accession>
<keyword evidence="1" id="KW-0472">Membrane</keyword>
<reference evidence="4" key="1">
    <citation type="submission" date="2016-04" db="EMBL/GenBank/DDBJ databases">
        <title>The genome sequence project of a novel Fervidobacterium isolate from a hot spring in Thailand.</title>
        <authorList>
            <person name="Gonzalez J.M."/>
            <person name="Cuecas A."/>
            <person name="Kanoksilapatham W."/>
        </authorList>
    </citation>
    <scope>NUCLEOTIDE SEQUENCE [LARGE SCALE GENOMIC DNA]</scope>
    <source>
        <strain evidence="4">FC2004</strain>
    </source>
</reference>
<dbReference type="Gene3D" id="2.130.10.10">
    <property type="entry name" value="YVTN repeat-like/Quinoprotein amine dehydrogenase"/>
    <property type="match status" value="2"/>
</dbReference>
<organism evidence="3 4">
    <name type="scientific">Fervidobacterium thailandense</name>
    <dbReference type="NCBI Taxonomy" id="1008305"/>
    <lineage>
        <taxon>Bacteria</taxon>
        <taxon>Thermotogati</taxon>
        <taxon>Thermotogota</taxon>
        <taxon>Thermotogae</taxon>
        <taxon>Thermotogales</taxon>
        <taxon>Fervidobacteriaceae</taxon>
        <taxon>Fervidobacterium</taxon>
    </lineage>
</organism>
<dbReference type="Proteomes" id="UP000094570">
    <property type="component" value="Unassembled WGS sequence"/>
</dbReference>
<dbReference type="InterPro" id="IPR002372">
    <property type="entry name" value="PQQ_rpt_dom"/>
</dbReference>
<dbReference type="SUPFAM" id="SSF50998">
    <property type="entry name" value="Quinoprotein alcohol dehydrogenase-like"/>
    <property type="match status" value="1"/>
</dbReference>
<evidence type="ECO:0000313" key="4">
    <source>
        <dbReference type="Proteomes" id="UP000094570"/>
    </source>
</evidence>
<dbReference type="RefSeq" id="WP_069293621.1">
    <property type="nucleotide sequence ID" value="NZ_CP140110.1"/>
</dbReference>
<dbReference type="SUPFAM" id="SSF49265">
    <property type="entry name" value="Fibronectin type III"/>
    <property type="match status" value="1"/>
</dbReference>
<dbReference type="STRING" id="1008305.A4H02_07825"/>
<dbReference type="PROSITE" id="PS50853">
    <property type="entry name" value="FN3"/>
    <property type="match status" value="1"/>
</dbReference>
<feature type="domain" description="Fibronectin type-III" evidence="2">
    <location>
        <begin position="33"/>
        <end position="128"/>
    </location>
</feature>
<keyword evidence="4" id="KW-1185">Reference proteome</keyword>
<name>A0A1E3G155_9BACT</name>
<dbReference type="SMART" id="SM00564">
    <property type="entry name" value="PQQ"/>
    <property type="match status" value="8"/>
</dbReference>
<dbReference type="InterPro" id="IPR036116">
    <property type="entry name" value="FN3_sf"/>
</dbReference>
<dbReference type="AlphaFoldDB" id="A0A1E3G155"/>
<dbReference type="InterPro" id="IPR018391">
    <property type="entry name" value="PQQ_b-propeller_rpt"/>
</dbReference>